<evidence type="ECO:0000313" key="3">
    <source>
        <dbReference type="EMBL" id="KAE8264656.1"/>
    </source>
</evidence>
<feature type="compositionally biased region" description="Low complexity" evidence="1">
    <location>
        <begin position="360"/>
        <end position="372"/>
    </location>
</feature>
<sequence length="2169" mass="222165">MPDLRSAQAPSELAYISSGAATADSSIGGPAAVAAGTTSTFSSSASSSSRSSSVSPENVTESHPNSEFRFPERKHQRDNSIGSPSSSRFLHHGHTRLESVAPLISKLASDPPSEGLPPPPPSSTTSKPRKMNSRGMRLGAQLKKPGNSSIDTAGSSAFSITGGLDRPSSKSSVSTVGSTIGSSSGTYEDDFITDDGMGESIAPSASYLRGQGKNNSTGPATAPASASASPGRNALWGESMQASKSGSSLQTTPTVPGGASSTGSSTPNSVGAGPTPPRPPRKLGGRVAALAAKLSGNDLSSAVGATSPSLPSPTRANALGSASRLDSSGPEHSSFDSPQPALLSHKSTESSASTTMVNVASSISSSPSASSPGLSQVAANYSPRSSSLRTHTPQSSLGSVRKLGEAIVNFGATIGHSRRSSADVLSGKGVSGNTSGDRSTGGTGGVVGAEGSPAFGRVSEEGREARSRVSSETDGAQNLLSVSIPSASGSGLSLPLSPASPPPRSPRRTMDLTSARLADAAAGSSGSPRASADYRDSSGSATMARVDSATVRASSMASYAASTRSRTTSSGQEGSDGEQMRDRVGSVSTEGGSSGTAGALTGKGSMSSLADVSSAANDGSGDGGVDGAESSQRPFALSVDTSLRGVFSGVFGDASHSIDPMARPGSSDSVSQHATGKNGQSVDSVASVGQTMGPYSVGACSWATAHSVGGSPYGIASASPVLGSASTPMATSASGHSQTHNKTVGRLSRLTYARNDGVSVFGIGGPHGGGKGWSDYSAPPSATPRSPTLHSSSNSFATSFGAASGGGGPAAPSANTSVASSRGGSVSNSVRGSVDANGTPLGLAIANAGVNGAGVMGAAVAGSHGLTLGFSPDVSAGGGSGGMTGGTLSSPAPYKALNAALISARNSLPVNSLRSDSSFGRDKDSGDRSNLASVEEGNSKDEVYGNEASAADRGDREMSNSLTGLGIEHGHSRMTNRSPNPSGRSSLPALSGLAPQRELLLPALQSVRSTFEGNEHRRDTFSLGSGSGHPGQRPLSALIDDSSPLGAAVADAIKDEAQHPVSAVSSGTRSTSSSTWSRTGDGARHGRNSTSPPTTGESVAQPSGRLSLQESAAGDRMRLNRKPSHPTLVEESEQYDTASSSQEGPPRASTVAVGRDSSRPSESKSTAASAASAKDDDKNTGTGSGRSSLTQDAGGSTRTEGTRARDMPGPEDEIDGLTIQMRADGGFTYLDAEGNPLGSKVVLTLAIEKAKKAVTLDSSNKVPEAISAYKHALRLLEEVMDRIAPKPGQRPKANREEERRRLVIIHDTYADRIRLLSAINGNGTRPHAHASKSSLSNPTVKGRRDAASTFNADMIPRPRAVPALEPRRSDGFHEAIAAQVAAQSSGTTRDSAPERERQHSLRSVASAGVLRARIPSIPLGERPASLAQAPDAQQSQAETRQNSISSTIAPRQTSLGSDSRRDSMATALSSHTLTPRNALGSGSSSEKTQHMPKISIQPESPESRQARLADAVITTDGIPRPTKTPKKTLQSEGFYHRRADSDGSGQSQPLSGARRESGSSPSRARGLADGIRTPTTPYFDSSSQLHLEEDSGSKPGSEWGAPQSDGVGEKERTNTLGVGLMSPPQFHGDADSVRLRPLSGYTEAGASQAASDGHPSSDLDRALAGLDASLNQLSHERIHGTVRASTRRQSRYSLHSTAAGGDKAAAAAVAAGAPGAPGATVTARRQKTMSTASRPELPESARGATEFPRMAGGETDADLEPDARAVGSYRQRSSSQPAPKRPPIPSSFMNGTPQPPMPRLTRQGSTSSSHALSPGAAPGRAGSISNIRPGLGGQSGFRFPSPSPSAVSTFGPSDVFSPTAVPYDEEGQPKASAMFDLFPTGLPSVQYSGVASFVTAVSNSAIPIVEMDPGAHDYSQVFPMPANVMMRPFHVLRQLQSSLTTGAHLTRKLYAPKNLWANAQQAGAKIALLDLKVRMLDLVATGMEPVEAGGKALLNPPVTSQPGLLAVQATRFSRQLDEFELLLMDVQNTLAQKMSYVEPVAGKKNKNAFGSIGSRLKGSFGGLTSSSKGMDSPSDYMFSLSRVCSKLGHLDQHVQSVVRAQSGASENEPRSPGTETYAALPTEVRVSIEAKLKRTSDWLANVLLCFVLRDVAVILDRYTKRASIPFVEG</sequence>
<feature type="region of interest" description="Disordered" evidence="1">
    <location>
        <begin position="412"/>
        <end position="631"/>
    </location>
</feature>
<evidence type="ECO:0000313" key="2">
    <source>
        <dbReference type="EMBL" id="CAD6938673.1"/>
    </source>
</evidence>
<feature type="compositionally biased region" description="Polar residues" evidence="1">
    <location>
        <begin position="1185"/>
        <end position="1199"/>
    </location>
</feature>
<feature type="region of interest" description="Disordered" evidence="1">
    <location>
        <begin position="1380"/>
        <end position="1406"/>
    </location>
</feature>
<feature type="compositionally biased region" description="Low complexity" evidence="1">
    <location>
        <begin position="216"/>
        <end position="231"/>
    </location>
</feature>
<feature type="compositionally biased region" description="Polar residues" evidence="1">
    <location>
        <begin position="1088"/>
        <end position="1110"/>
    </location>
</feature>
<name>A0A177VA66_9BASI</name>
<dbReference type="EMBL" id="LWDD02000053">
    <property type="protein sequence ID" value="KAE8264656.1"/>
    <property type="molecule type" value="Genomic_DNA"/>
</dbReference>
<feature type="compositionally biased region" description="Low complexity" evidence="1">
    <location>
        <begin position="514"/>
        <end position="531"/>
    </location>
</feature>
<dbReference type="SUPFAM" id="SSF116846">
    <property type="entry name" value="MIT domain"/>
    <property type="match status" value="1"/>
</dbReference>
<keyword evidence="5" id="KW-1185">Reference proteome</keyword>
<feature type="compositionally biased region" description="Polar residues" evidence="1">
    <location>
        <begin position="349"/>
        <end position="359"/>
    </location>
</feature>
<feature type="compositionally biased region" description="Low complexity" evidence="1">
    <location>
        <begin position="485"/>
        <end position="497"/>
    </location>
</feature>
<gene>
    <name evidence="3" type="ORF">A4X03_0g794</name>
    <name evidence="2" type="ORF">JKIAZH3_G486</name>
</gene>
<feature type="compositionally biased region" description="Polar residues" evidence="1">
    <location>
        <begin position="1381"/>
        <end position="1390"/>
    </location>
</feature>
<evidence type="ECO:0000256" key="1">
    <source>
        <dbReference type="SAM" id="MobiDB-lite"/>
    </source>
</evidence>
<feature type="compositionally biased region" description="Basic and acidic residues" evidence="1">
    <location>
        <begin position="458"/>
        <end position="471"/>
    </location>
</feature>
<feature type="compositionally biased region" description="Polar residues" evidence="1">
    <location>
        <begin position="973"/>
        <end position="985"/>
    </location>
</feature>
<reference evidence="2" key="3">
    <citation type="submission" date="2020-10" db="EMBL/GenBank/DDBJ databases">
        <authorList>
            <person name="Sedaghatjoo S."/>
        </authorList>
    </citation>
    <scope>NUCLEOTIDE SEQUENCE</scope>
    <source>
        <strain evidence="2">AZH3</strain>
    </source>
</reference>
<feature type="region of interest" description="Disordered" evidence="1">
    <location>
        <begin position="1421"/>
        <end position="1632"/>
    </location>
</feature>
<feature type="region of interest" description="Disordered" evidence="1">
    <location>
        <begin position="1322"/>
        <end position="1343"/>
    </location>
</feature>
<feature type="compositionally biased region" description="Low complexity" evidence="1">
    <location>
        <begin position="552"/>
        <end position="570"/>
    </location>
</feature>
<dbReference type="PANTHER" id="PTHR37327:SF1">
    <property type="entry name" value="MICROTUBULE INTERACTING AND TRANSPORT DOMAIN-CONTAINING PROTEIN"/>
    <property type="match status" value="1"/>
</dbReference>
<feature type="compositionally biased region" description="Polar residues" evidence="1">
    <location>
        <begin position="1466"/>
        <end position="1486"/>
    </location>
</feature>
<dbReference type="InterPro" id="IPR036181">
    <property type="entry name" value="MIT_dom_sf"/>
</dbReference>
<feature type="compositionally biased region" description="Gly residues" evidence="1">
    <location>
        <begin position="439"/>
        <end position="448"/>
    </location>
</feature>
<feature type="compositionally biased region" description="Polar residues" evidence="1">
    <location>
        <begin position="373"/>
        <end position="398"/>
    </location>
</feature>
<dbReference type="Proteomes" id="UP000836402">
    <property type="component" value="Unassembled WGS sequence"/>
</dbReference>
<accession>A0A177VA66</accession>
<feature type="compositionally biased region" description="Polar residues" evidence="1">
    <location>
        <begin position="1431"/>
        <end position="1457"/>
    </location>
</feature>
<dbReference type="PANTHER" id="PTHR37327">
    <property type="entry name" value="CHROMOSOME 1, WHOLE GENOME SHOTGUN SEQUENCE"/>
    <property type="match status" value="1"/>
</dbReference>
<feature type="region of interest" description="Disordered" evidence="1">
    <location>
        <begin position="911"/>
        <end position="990"/>
    </location>
</feature>
<evidence type="ECO:0000313" key="4">
    <source>
        <dbReference type="Proteomes" id="UP000077671"/>
    </source>
</evidence>
<dbReference type="EMBL" id="CAJHJG010004142">
    <property type="protein sequence ID" value="CAD6938673.1"/>
    <property type="molecule type" value="Genomic_DNA"/>
</dbReference>
<feature type="region of interest" description="Disordered" evidence="1">
    <location>
        <begin position="20"/>
        <end position="400"/>
    </location>
</feature>
<feature type="region of interest" description="Disordered" evidence="1">
    <location>
        <begin position="1011"/>
        <end position="1039"/>
    </location>
</feature>
<comment type="caution">
    <text evidence="3">The sequence shown here is derived from an EMBL/GenBank/DDBJ whole genome shotgun (WGS) entry which is preliminary data.</text>
</comment>
<feature type="region of interest" description="Disordered" evidence="1">
    <location>
        <begin position="1057"/>
        <end position="1214"/>
    </location>
</feature>
<feature type="compositionally biased region" description="Polar residues" evidence="1">
    <location>
        <begin position="297"/>
        <end position="315"/>
    </location>
</feature>
<reference evidence="3" key="1">
    <citation type="submission" date="2016-04" db="EMBL/GenBank/DDBJ databases">
        <authorList>
            <person name="Nguyen H.D."/>
            <person name="Kesanakurti P."/>
            <person name="Cullis J."/>
            <person name="Levesque C.A."/>
            <person name="Hambleton S."/>
        </authorList>
    </citation>
    <scope>NUCLEOTIDE SEQUENCE</scope>
    <source>
        <strain evidence="3">DAOMC 238032</strain>
    </source>
</reference>
<feature type="compositionally biased region" description="Polar residues" evidence="1">
    <location>
        <begin position="146"/>
        <end position="159"/>
    </location>
</feature>
<feature type="compositionally biased region" description="Low complexity" evidence="1">
    <location>
        <begin position="810"/>
        <end position="831"/>
    </location>
</feature>
<feature type="compositionally biased region" description="Low complexity" evidence="1">
    <location>
        <begin position="1065"/>
        <end position="1080"/>
    </location>
</feature>
<feature type="region of interest" description="Disordered" evidence="1">
    <location>
        <begin position="1713"/>
        <end position="1851"/>
    </location>
</feature>
<feature type="compositionally biased region" description="Low complexity" evidence="1">
    <location>
        <begin position="251"/>
        <end position="271"/>
    </location>
</feature>
<feature type="compositionally biased region" description="Polar residues" evidence="1">
    <location>
        <begin position="240"/>
        <end position="250"/>
    </location>
</feature>
<feature type="compositionally biased region" description="Low complexity" evidence="1">
    <location>
        <begin position="169"/>
        <end position="186"/>
    </location>
</feature>
<proteinExistence type="predicted"/>
<feature type="compositionally biased region" description="Polar residues" evidence="1">
    <location>
        <begin position="666"/>
        <end position="682"/>
    </location>
</feature>
<feature type="compositionally biased region" description="Low complexity" evidence="1">
    <location>
        <begin position="1163"/>
        <end position="1172"/>
    </location>
</feature>
<reference evidence="3" key="2">
    <citation type="journal article" date="2019" name="IMA Fungus">
        <title>Genome sequencing and comparison of five Tilletia species to identify candidate genes for the detection of regulated species infecting wheat.</title>
        <authorList>
            <person name="Nguyen H.D.T."/>
            <person name="Sultana T."/>
            <person name="Kesanakurti P."/>
            <person name="Hambleton S."/>
        </authorList>
    </citation>
    <scope>NUCLEOTIDE SEQUENCE</scope>
    <source>
        <strain evidence="3">DAOMC 238032</strain>
    </source>
</reference>
<feature type="region of interest" description="Disordered" evidence="1">
    <location>
        <begin position="769"/>
        <end position="831"/>
    </location>
</feature>
<feature type="compositionally biased region" description="Low complexity" evidence="1">
    <location>
        <begin position="777"/>
        <end position="802"/>
    </location>
</feature>
<feature type="compositionally biased region" description="Basic and acidic residues" evidence="1">
    <location>
        <begin position="64"/>
        <end position="78"/>
    </location>
</feature>
<feature type="region of interest" description="Disordered" evidence="1">
    <location>
        <begin position="658"/>
        <end position="682"/>
    </location>
</feature>
<protein>
    <submittedName>
        <fullName evidence="3">Uncharacterized protein</fullName>
    </submittedName>
</protein>
<dbReference type="Proteomes" id="UP000077671">
    <property type="component" value="Unassembled WGS sequence"/>
</dbReference>
<feature type="compositionally biased region" description="Polar residues" evidence="1">
    <location>
        <begin position="79"/>
        <end position="88"/>
    </location>
</feature>
<feature type="compositionally biased region" description="Polar residues" evidence="1">
    <location>
        <begin position="472"/>
        <end position="484"/>
    </location>
</feature>
<organism evidence="3 4">
    <name type="scientific">Tilletia caries</name>
    <name type="common">wheat bunt fungus</name>
    <dbReference type="NCBI Taxonomy" id="13290"/>
    <lineage>
        <taxon>Eukaryota</taxon>
        <taxon>Fungi</taxon>
        <taxon>Dikarya</taxon>
        <taxon>Basidiomycota</taxon>
        <taxon>Ustilaginomycotina</taxon>
        <taxon>Exobasidiomycetes</taxon>
        <taxon>Tilletiales</taxon>
        <taxon>Tilletiaceae</taxon>
        <taxon>Tilletia</taxon>
    </lineage>
</organism>
<feature type="compositionally biased region" description="Low complexity" evidence="1">
    <location>
        <begin position="585"/>
        <end position="619"/>
    </location>
</feature>
<evidence type="ECO:0000313" key="5">
    <source>
        <dbReference type="Proteomes" id="UP000836402"/>
    </source>
</evidence>
<feature type="compositionally biased region" description="Acidic residues" evidence="1">
    <location>
        <begin position="187"/>
        <end position="197"/>
    </location>
</feature>
<feature type="compositionally biased region" description="Polar residues" evidence="1">
    <location>
        <begin position="1573"/>
        <end position="1585"/>
    </location>
</feature>
<feature type="compositionally biased region" description="Low complexity" evidence="1">
    <location>
        <begin position="1713"/>
        <end position="1723"/>
    </location>
</feature>
<feature type="compositionally biased region" description="Polar residues" evidence="1">
    <location>
        <begin position="1802"/>
        <end position="1811"/>
    </location>
</feature>
<dbReference type="Gene3D" id="1.20.58.80">
    <property type="entry name" value="Phosphotransferase system, lactose/cellobiose-type IIA subunit"/>
    <property type="match status" value="1"/>
</dbReference>
<feature type="compositionally biased region" description="Low complexity" evidence="1">
    <location>
        <begin position="31"/>
        <end position="55"/>
    </location>
</feature>